<gene>
    <name evidence="12" type="ORF">PGLA2088_LOCUS51278</name>
</gene>
<evidence type="ECO:0000256" key="9">
    <source>
        <dbReference type="SAM" id="SignalP"/>
    </source>
</evidence>
<evidence type="ECO:0000256" key="3">
    <source>
        <dbReference type="ARBA" id="ARBA00022777"/>
    </source>
</evidence>
<dbReference type="CDD" id="cd00180">
    <property type="entry name" value="PKc"/>
    <property type="match status" value="1"/>
</dbReference>
<comment type="similarity">
    <text evidence="6">Belongs to the protein kinase superfamily. Ser/Thr protein kinase family. GCN2 subfamily.</text>
</comment>
<dbReference type="InterPro" id="IPR050339">
    <property type="entry name" value="CC_SR_Kinase"/>
</dbReference>
<dbReference type="PROSITE" id="PS50011">
    <property type="entry name" value="PROTEIN_KINASE_DOM"/>
    <property type="match status" value="1"/>
</dbReference>
<evidence type="ECO:0000256" key="4">
    <source>
        <dbReference type="ARBA" id="ARBA00022840"/>
    </source>
</evidence>
<evidence type="ECO:0008006" key="14">
    <source>
        <dbReference type="Google" id="ProtNLM"/>
    </source>
</evidence>
<evidence type="ECO:0000256" key="6">
    <source>
        <dbReference type="ARBA" id="ARBA00037982"/>
    </source>
</evidence>
<dbReference type="CDD" id="cd20071">
    <property type="entry name" value="SET_SMYD"/>
    <property type="match status" value="1"/>
</dbReference>
<sequence>MPQRKGLPLLLSLPLVSCFGLGEGFASVRRSALGSPRKAVVSRSSGVVGGPSCGPVGGPTIDSLEVPGAWQDIMMQSDSSSKAVLKDGELDFMPWLKDFATSPHDPELWEEDGSVLGQGAFGVVGRGVNRVTGELVAIKRIAPMHPLAVQTAVTEIDASRLVGEHPNIVQLKAHYLSPEVKAGKQLGEYRLKDYQDVMIVYRLALGGSLEGWILQQHVGASFTVDYSKPLLTDESLRLMRELTGGLQHIHSRDIQHRDLKPANILLSAGGTALIADFGIALVNRSSGRLKGHAALGDFYFIDVDALVNKGFPYCLEDDIYSLAEVFVRMLYGPHATGTELRQYAEAAARDGAPIPEAPAVLDAMLAPRGSRSSLEVVLDQLHAMGKRVLRSEPRRIVTEVFLGIGAVVTAGAMCKRSMKKRMSRKTGTKSTMNATVRIGALQGKRRKMQDFYCHSTVKWLIPPKGRLRFVRRAWRHELRKDELGVLTEHLRLMSLEARLGGTRRPLWAAMLASEAAAAEAEAAAVGPTPPSGLALEERPGMGRVLVACRDLSPGELLFAEPPLASIPGCELGASGRSEQGPIMAELVPQQSGELVKLDMDVLCEFFDSSQPQELEPLLRLEAHGSHTDYVAGKLADEVARIAVAKGVLRDASREEDLARFLRVVCVNAHTIPRIQGIMLFYWLSMFSHSCAPNATYSTDLSGGGLACIVARPRALQHIAAGEIISVTYLSLQMLLSPRGARQELLRVQKGFVCACGRCSGPDEIRVLPCPTCRAAGRDSLCFPAASAGSCSAGLPLTMTGAVSDMRWSCRSCGEIEADRLPLECEERLLGFLLGFDPPDEQTVHSLRAVISADLMTDGPGSDAGSCVSPSTMLPLTAHFLFAWLQVILVRLLLRRVEAIASKDSGDNGACAARAAAALRPLQAWVALRAPNCLYLLAVEFAVPAVRGLLRGGRAEEAGQLAASFEAQLAAAYGHRHPDVRFLGDASAHRRCCGGTTTMISESGGAACEGTLWVASCDACGVLLATQGVPAGSAHAAPTTPTTATATTATTKTTATTTTTTTTATTATAATPKTTAATTPALPQACWCARCGLAPYCSPGCEVAGRAAHRALCVSSEGLLP</sequence>
<dbReference type="InterPro" id="IPR008271">
    <property type="entry name" value="Ser/Thr_kinase_AS"/>
</dbReference>
<dbReference type="InterPro" id="IPR001214">
    <property type="entry name" value="SET_dom"/>
</dbReference>
<dbReference type="Pfam" id="PF00069">
    <property type="entry name" value="Pkinase"/>
    <property type="match status" value="1"/>
</dbReference>
<dbReference type="AlphaFoldDB" id="A0A813LW00"/>
<proteinExistence type="inferred from homology"/>
<keyword evidence="5" id="KW-0652">Protein synthesis inhibitor</keyword>
<keyword evidence="2 7" id="KW-0547">Nucleotide-binding</keyword>
<protein>
    <recommendedName>
        <fullName evidence="14">Protein kinase domain-containing protein</fullName>
    </recommendedName>
</protein>
<keyword evidence="3" id="KW-0418">Kinase</keyword>
<feature type="domain" description="SET" evidence="11">
    <location>
        <begin position="531"/>
        <end position="729"/>
    </location>
</feature>
<dbReference type="EMBL" id="CAJNNW010037606">
    <property type="protein sequence ID" value="CAE8743183.1"/>
    <property type="molecule type" value="Genomic_DNA"/>
</dbReference>
<dbReference type="InterPro" id="IPR000719">
    <property type="entry name" value="Prot_kinase_dom"/>
</dbReference>
<evidence type="ECO:0000256" key="8">
    <source>
        <dbReference type="SAM" id="MobiDB-lite"/>
    </source>
</evidence>
<accession>A0A813LW00</accession>
<evidence type="ECO:0000259" key="10">
    <source>
        <dbReference type="PROSITE" id="PS50011"/>
    </source>
</evidence>
<dbReference type="PROSITE" id="PS50280">
    <property type="entry name" value="SET"/>
    <property type="match status" value="1"/>
</dbReference>
<dbReference type="SUPFAM" id="SSF144232">
    <property type="entry name" value="HIT/MYND zinc finger-like"/>
    <property type="match status" value="1"/>
</dbReference>
<dbReference type="SMART" id="SM00220">
    <property type="entry name" value="S_TKc"/>
    <property type="match status" value="1"/>
</dbReference>
<dbReference type="Gene3D" id="1.10.510.10">
    <property type="entry name" value="Transferase(Phosphotransferase) domain 1"/>
    <property type="match status" value="1"/>
</dbReference>
<feature type="signal peptide" evidence="9">
    <location>
        <begin position="1"/>
        <end position="18"/>
    </location>
</feature>
<feature type="compositionally biased region" description="Low complexity" evidence="8">
    <location>
        <begin position="1035"/>
        <end position="1057"/>
    </location>
</feature>
<dbReference type="GO" id="GO:0005737">
    <property type="term" value="C:cytoplasm"/>
    <property type="evidence" value="ECO:0007669"/>
    <property type="project" value="TreeGrafter"/>
</dbReference>
<dbReference type="GO" id="GO:0017148">
    <property type="term" value="P:negative regulation of translation"/>
    <property type="evidence" value="ECO:0007669"/>
    <property type="project" value="UniProtKB-KW"/>
</dbReference>
<dbReference type="InterPro" id="IPR046341">
    <property type="entry name" value="SET_dom_sf"/>
</dbReference>
<keyword evidence="9" id="KW-0732">Signal</keyword>
<evidence type="ECO:0000259" key="11">
    <source>
        <dbReference type="PROSITE" id="PS50280"/>
    </source>
</evidence>
<dbReference type="PROSITE" id="PS00107">
    <property type="entry name" value="PROTEIN_KINASE_ATP"/>
    <property type="match status" value="1"/>
</dbReference>
<organism evidence="12 13">
    <name type="scientific">Polarella glacialis</name>
    <name type="common">Dinoflagellate</name>
    <dbReference type="NCBI Taxonomy" id="89957"/>
    <lineage>
        <taxon>Eukaryota</taxon>
        <taxon>Sar</taxon>
        <taxon>Alveolata</taxon>
        <taxon>Dinophyceae</taxon>
        <taxon>Suessiales</taxon>
        <taxon>Suessiaceae</taxon>
        <taxon>Polarella</taxon>
    </lineage>
</organism>
<evidence type="ECO:0000256" key="1">
    <source>
        <dbReference type="ARBA" id="ARBA00022679"/>
    </source>
</evidence>
<evidence type="ECO:0000256" key="7">
    <source>
        <dbReference type="PROSITE-ProRule" id="PRU10141"/>
    </source>
</evidence>
<feature type="region of interest" description="Disordered" evidence="8">
    <location>
        <begin position="1031"/>
        <end position="1057"/>
    </location>
</feature>
<dbReference type="Gene3D" id="2.170.270.10">
    <property type="entry name" value="SET domain"/>
    <property type="match status" value="1"/>
</dbReference>
<evidence type="ECO:0000313" key="12">
    <source>
        <dbReference type="EMBL" id="CAE8743183.1"/>
    </source>
</evidence>
<dbReference type="PROSITE" id="PS00108">
    <property type="entry name" value="PROTEIN_KINASE_ST"/>
    <property type="match status" value="1"/>
</dbReference>
<dbReference type="SUPFAM" id="SSF82199">
    <property type="entry name" value="SET domain"/>
    <property type="match status" value="1"/>
</dbReference>
<evidence type="ECO:0000313" key="13">
    <source>
        <dbReference type="Proteomes" id="UP000626109"/>
    </source>
</evidence>
<reference evidence="12" key="1">
    <citation type="submission" date="2021-02" db="EMBL/GenBank/DDBJ databases">
        <authorList>
            <person name="Dougan E. K."/>
            <person name="Rhodes N."/>
            <person name="Thang M."/>
            <person name="Chan C."/>
        </authorList>
    </citation>
    <scope>NUCLEOTIDE SEQUENCE</scope>
</reference>
<dbReference type="InterPro" id="IPR017441">
    <property type="entry name" value="Protein_kinase_ATP_BS"/>
</dbReference>
<dbReference type="GO" id="GO:0005524">
    <property type="term" value="F:ATP binding"/>
    <property type="evidence" value="ECO:0007669"/>
    <property type="project" value="UniProtKB-UniRule"/>
</dbReference>
<name>A0A813LW00_POLGL</name>
<dbReference type="InterPro" id="IPR011009">
    <property type="entry name" value="Kinase-like_dom_sf"/>
</dbReference>
<feature type="binding site" evidence="7">
    <location>
        <position position="139"/>
    </location>
    <ligand>
        <name>ATP</name>
        <dbReference type="ChEBI" id="CHEBI:30616"/>
    </ligand>
</feature>
<feature type="domain" description="Protein kinase" evidence="10">
    <location>
        <begin position="110"/>
        <end position="385"/>
    </location>
</feature>
<dbReference type="SUPFAM" id="SSF56112">
    <property type="entry name" value="Protein kinase-like (PK-like)"/>
    <property type="match status" value="1"/>
</dbReference>
<keyword evidence="4 7" id="KW-0067">ATP-binding</keyword>
<dbReference type="PANTHER" id="PTHR11042">
    <property type="entry name" value="EUKARYOTIC TRANSLATION INITIATION FACTOR 2-ALPHA KINASE EIF2-ALPHA KINASE -RELATED"/>
    <property type="match status" value="1"/>
</dbReference>
<keyword evidence="1" id="KW-0808">Transferase</keyword>
<dbReference type="GO" id="GO:0004672">
    <property type="term" value="F:protein kinase activity"/>
    <property type="evidence" value="ECO:0007669"/>
    <property type="project" value="InterPro"/>
</dbReference>
<dbReference type="GO" id="GO:0005634">
    <property type="term" value="C:nucleus"/>
    <property type="evidence" value="ECO:0007669"/>
    <property type="project" value="TreeGrafter"/>
</dbReference>
<dbReference type="Proteomes" id="UP000626109">
    <property type="component" value="Unassembled WGS sequence"/>
</dbReference>
<comment type="caution">
    <text evidence="12">The sequence shown here is derived from an EMBL/GenBank/DDBJ whole genome shotgun (WGS) entry which is preliminary data.</text>
</comment>
<feature type="chain" id="PRO_5032677207" description="Protein kinase domain-containing protein" evidence="9">
    <location>
        <begin position="19"/>
        <end position="1120"/>
    </location>
</feature>
<evidence type="ECO:0000256" key="2">
    <source>
        <dbReference type="ARBA" id="ARBA00022741"/>
    </source>
</evidence>
<evidence type="ECO:0000256" key="5">
    <source>
        <dbReference type="ARBA" id="ARBA00023193"/>
    </source>
</evidence>